<proteinExistence type="predicted"/>
<comment type="caution">
    <text evidence="3">The sequence shown here is derived from an EMBL/GenBank/DDBJ whole genome shotgun (WGS) entry which is preliminary data.</text>
</comment>
<feature type="region of interest" description="Disordered" evidence="1">
    <location>
        <begin position="186"/>
        <end position="229"/>
    </location>
</feature>
<dbReference type="PANTHER" id="PTHR21119">
    <property type="entry name" value="C2 DOMAIN-CONTAINING PROTEIN"/>
    <property type="match status" value="1"/>
</dbReference>
<evidence type="ECO:0000313" key="4">
    <source>
        <dbReference type="Proteomes" id="UP000319801"/>
    </source>
</evidence>
<dbReference type="EMBL" id="VCAZ01000277">
    <property type="protein sequence ID" value="TTS33140.1"/>
    <property type="molecule type" value="Genomic_DNA"/>
</dbReference>
<evidence type="ECO:0000256" key="1">
    <source>
        <dbReference type="SAM" id="MobiDB-lite"/>
    </source>
</evidence>
<feature type="region of interest" description="Disordered" evidence="1">
    <location>
        <begin position="458"/>
        <end position="480"/>
    </location>
</feature>
<feature type="region of interest" description="Disordered" evidence="1">
    <location>
        <begin position="613"/>
        <end position="663"/>
    </location>
</feature>
<feature type="compositionally biased region" description="Polar residues" evidence="1">
    <location>
        <begin position="616"/>
        <end position="640"/>
    </location>
</feature>
<dbReference type="OrthoDB" id="9976063at2759"/>
<feature type="region of interest" description="Disordered" evidence="1">
    <location>
        <begin position="416"/>
        <end position="439"/>
    </location>
</feature>
<feature type="compositionally biased region" description="Acidic residues" evidence="1">
    <location>
        <begin position="418"/>
        <end position="432"/>
    </location>
</feature>
<feature type="compositionally biased region" description="Low complexity" evidence="1">
    <location>
        <begin position="466"/>
        <end position="475"/>
    </location>
</feature>
<feature type="compositionally biased region" description="Polar residues" evidence="1">
    <location>
        <begin position="218"/>
        <end position="229"/>
    </location>
</feature>
<dbReference type="PANTHER" id="PTHR21119:SF7">
    <property type="entry name" value="C2 DOMAIN-CONTAINING PROTEIN 2"/>
    <property type="match status" value="1"/>
</dbReference>
<dbReference type="AlphaFoldDB" id="A0A556VUR0"/>
<keyword evidence="2" id="KW-1133">Transmembrane helix</keyword>
<feature type="compositionally biased region" description="Polar residues" evidence="1">
    <location>
        <begin position="200"/>
        <end position="211"/>
    </location>
</feature>
<evidence type="ECO:0000313" key="3">
    <source>
        <dbReference type="EMBL" id="TTS33140.1"/>
    </source>
</evidence>
<keyword evidence="2" id="KW-0812">Transmembrane</keyword>
<sequence length="663" mass="71763">MVCVLAGLWESLQGLCLLTLFLASVVTLIIYLVQYFGVSRRGTRAGAAEGCVLGEVCVPFNLVKRSPRGQQTFTLINTHQDIGSLTTELSYLEPSEVRSWQIPTPAPAKRVEMDRTVMPCGTVVTTVTAVRSRPGRSPLTELLMLNGTDPVAEAAIRQLYNSAKQKLKSPDEEMTLMAGYAAAMDASMSESPEDTRPESETLSDVTVQSEGRSGADWESQTGEEADRTSLSLCVSETGSKKGKGGFLHKGARMFFRRRQQRKDPGMSQSHNDLQYLQQTEERQTASIRRIINRKLLHKHKSKTSGTLCGKSSVIEERAEAAPAPPVLRDSKTDQLTCLPPAPVSPAPVSPAPVSPAPVSPVRRVVMNVSPKASDSPAPPEPKKRICGRKFFRVDVLRDHIHVHFKRENFIKKIGISMDDSEGNSGDDEDEKDDPEHHKYSCKKCQESVLSDSMEFGELTRKNSDFTTAPTTTTPPGDETNSAVQNLQQVVVLADPSAPPTTSGGLTNIRVTPINTAAQFTSLQPVAVDRTLTLDSSILTVTFDPVTGSSVPADGANAQSVAHFINLTTFVNPISHPLEAWRPITNTEAGHVTTDTSQVNPDGNHATAAMTVGGAQTEPQDTQNPEAQLSQDSQRDLGQSHQIQPQAAGPTQPPAAAPPQMFSY</sequence>
<protein>
    <submittedName>
        <fullName evidence="3">C2 domain-containing protein 2</fullName>
    </submittedName>
</protein>
<reference evidence="3 4" key="1">
    <citation type="journal article" date="2019" name="Genome Biol. Evol.">
        <title>Whole-Genome Sequencing of the Giant Devil Catfish, Bagarius yarrelli.</title>
        <authorList>
            <person name="Jiang W."/>
            <person name="Lv Y."/>
            <person name="Cheng L."/>
            <person name="Yang K."/>
            <person name="Chao B."/>
            <person name="Wang X."/>
            <person name="Li Y."/>
            <person name="Pan X."/>
            <person name="You X."/>
            <person name="Zhang Y."/>
            <person name="Yang J."/>
            <person name="Li J."/>
            <person name="Zhang X."/>
            <person name="Liu S."/>
            <person name="Sun C."/>
            <person name="Yang J."/>
            <person name="Shi Q."/>
        </authorList>
    </citation>
    <scope>NUCLEOTIDE SEQUENCE [LARGE SCALE GENOMIC DNA]</scope>
    <source>
        <strain evidence="3">JWS20170419001</strain>
        <tissue evidence="3">Muscle</tissue>
    </source>
</reference>
<feature type="transmembrane region" description="Helical" evidence="2">
    <location>
        <begin position="12"/>
        <end position="33"/>
    </location>
</feature>
<accession>A0A556VUR0</accession>
<gene>
    <name evidence="3" type="ORF">Baya_16223</name>
</gene>
<name>A0A556VUR0_BAGYA</name>
<keyword evidence="4" id="KW-1185">Reference proteome</keyword>
<organism evidence="3 4">
    <name type="scientific">Bagarius yarrelli</name>
    <name type="common">Goonch</name>
    <name type="synonym">Bagrus yarrelli</name>
    <dbReference type="NCBI Taxonomy" id="175774"/>
    <lineage>
        <taxon>Eukaryota</taxon>
        <taxon>Metazoa</taxon>
        <taxon>Chordata</taxon>
        <taxon>Craniata</taxon>
        <taxon>Vertebrata</taxon>
        <taxon>Euteleostomi</taxon>
        <taxon>Actinopterygii</taxon>
        <taxon>Neopterygii</taxon>
        <taxon>Teleostei</taxon>
        <taxon>Ostariophysi</taxon>
        <taxon>Siluriformes</taxon>
        <taxon>Sisoridae</taxon>
        <taxon>Sisorinae</taxon>
        <taxon>Bagarius</taxon>
    </lineage>
</organism>
<dbReference type="InterPro" id="IPR039934">
    <property type="entry name" value="C2CD2/C2CD2L"/>
</dbReference>
<keyword evidence="2" id="KW-0472">Membrane</keyword>
<dbReference type="Proteomes" id="UP000319801">
    <property type="component" value="Unassembled WGS sequence"/>
</dbReference>
<evidence type="ECO:0000256" key="2">
    <source>
        <dbReference type="SAM" id="Phobius"/>
    </source>
</evidence>